<keyword evidence="3" id="KW-0336">GPI-anchor</keyword>
<keyword evidence="8" id="KW-0449">Lipoprotein</keyword>
<keyword evidence="13" id="KW-1185">Reference proteome</keyword>
<feature type="chain" id="PRO_5010171481" evidence="11">
    <location>
        <begin position="24"/>
        <end position="179"/>
    </location>
</feature>
<dbReference type="STRING" id="3827.A0A1S2XCN9"/>
<dbReference type="Pfam" id="PF02298">
    <property type="entry name" value="Cu_bind_like"/>
    <property type="match status" value="1"/>
</dbReference>
<evidence type="ECO:0000313" key="14">
    <source>
        <dbReference type="RefSeq" id="XP_004487271.1"/>
    </source>
</evidence>
<dbReference type="Gene3D" id="2.60.40.420">
    <property type="entry name" value="Cupredoxins - blue copper proteins"/>
    <property type="match status" value="1"/>
</dbReference>
<dbReference type="PROSITE" id="PS51485">
    <property type="entry name" value="PHYTOCYANIN"/>
    <property type="match status" value="1"/>
</dbReference>
<evidence type="ECO:0000256" key="1">
    <source>
        <dbReference type="ARBA" id="ARBA00004609"/>
    </source>
</evidence>
<dbReference type="GO" id="GO:0098552">
    <property type="term" value="C:side of membrane"/>
    <property type="evidence" value="ECO:0007669"/>
    <property type="project" value="UniProtKB-KW"/>
</dbReference>
<evidence type="ECO:0000256" key="10">
    <source>
        <dbReference type="SAM" id="Phobius"/>
    </source>
</evidence>
<dbReference type="KEGG" id="cam:101490974"/>
<evidence type="ECO:0000256" key="6">
    <source>
        <dbReference type="ARBA" id="ARBA00023157"/>
    </source>
</evidence>
<dbReference type="InterPro" id="IPR041846">
    <property type="entry name" value="ENL_dom"/>
</dbReference>
<dbReference type="AlphaFoldDB" id="A0A1S2XCN9"/>
<keyword evidence="2" id="KW-1003">Cell membrane</keyword>
<feature type="transmembrane region" description="Helical" evidence="10">
    <location>
        <begin position="160"/>
        <end position="178"/>
    </location>
</feature>
<dbReference type="PANTHER" id="PTHR33021:SF185">
    <property type="entry name" value="EARLY NODULIN-LIKE PROTEIN 3-RELATED"/>
    <property type="match status" value="1"/>
</dbReference>
<keyword evidence="10" id="KW-1133">Transmembrane helix</keyword>
<evidence type="ECO:0000256" key="3">
    <source>
        <dbReference type="ARBA" id="ARBA00022622"/>
    </source>
</evidence>
<keyword evidence="5 10" id="KW-0472">Membrane</keyword>
<dbReference type="SUPFAM" id="SSF49503">
    <property type="entry name" value="Cupredoxins"/>
    <property type="match status" value="1"/>
</dbReference>
<keyword evidence="7" id="KW-0325">Glycoprotein</keyword>
<accession>A0A1S2XCN9</accession>
<dbReference type="InterPro" id="IPR008972">
    <property type="entry name" value="Cupredoxin"/>
</dbReference>
<evidence type="ECO:0000256" key="7">
    <source>
        <dbReference type="ARBA" id="ARBA00023180"/>
    </source>
</evidence>
<evidence type="ECO:0000256" key="9">
    <source>
        <dbReference type="ARBA" id="ARBA00035011"/>
    </source>
</evidence>
<keyword evidence="10" id="KW-0812">Transmembrane</keyword>
<evidence type="ECO:0000256" key="8">
    <source>
        <dbReference type="ARBA" id="ARBA00023288"/>
    </source>
</evidence>
<comment type="subcellular location">
    <subcellularLocation>
        <location evidence="1">Cell membrane</location>
        <topology evidence="1">Lipid-anchor</topology>
        <topology evidence="1">GPI-anchor</topology>
    </subcellularLocation>
</comment>
<dbReference type="RefSeq" id="XP_004487271.1">
    <property type="nucleotide sequence ID" value="XM_004487214.3"/>
</dbReference>
<evidence type="ECO:0000259" key="12">
    <source>
        <dbReference type="PROSITE" id="PS51485"/>
    </source>
</evidence>
<dbReference type="CDD" id="cd11019">
    <property type="entry name" value="OsENODL1_like"/>
    <property type="match status" value="1"/>
</dbReference>
<organism evidence="13 14">
    <name type="scientific">Cicer arietinum</name>
    <name type="common">Chickpea</name>
    <name type="synonym">Garbanzo</name>
    <dbReference type="NCBI Taxonomy" id="3827"/>
    <lineage>
        <taxon>Eukaryota</taxon>
        <taxon>Viridiplantae</taxon>
        <taxon>Streptophyta</taxon>
        <taxon>Embryophyta</taxon>
        <taxon>Tracheophyta</taxon>
        <taxon>Spermatophyta</taxon>
        <taxon>Magnoliopsida</taxon>
        <taxon>eudicotyledons</taxon>
        <taxon>Gunneridae</taxon>
        <taxon>Pentapetalae</taxon>
        <taxon>rosids</taxon>
        <taxon>fabids</taxon>
        <taxon>Fabales</taxon>
        <taxon>Fabaceae</taxon>
        <taxon>Papilionoideae</taxon>
        <taxon>50 kb inversion clade</taxon>
        <taxon>NPAAA clade</taxon>
        <taxon>Hologalegina</taxon>
        <taxon>IRL clade</taxon>
        <taxon>Cicereae</taxon>
        <taxon>Cicer</taxon>
    </lineage>
</organism>
<gene>
    <name evidence="14" type="primary">LOC101490974</name>
</gene>
<comment type="similarity">
    <text evidence="9">Belongs to the early nodulin-like (ENODL) family.</text>
</comment>
<evidence type="ECO:0000256" key="5">
    <source>
        <dbReference type="ARBA" id="ARBA00023136"/>
    </source>
</evidence>
<keyword evidence="6" id="KW-1015">Disulfide bond</keyword>
<evidence type="ECO:0000256" key="11">
    <source>
        <dbReference type="SAM" id="SignalP"/>
    </source>
</evidence>
<dbReference type="GeneID" id="101490974"/>
<feature type="domain" description="Phytocyanin" evidence="12">
    <location>
        <begin position="24"/>
        <end position="125"/>
    </location>
</feature>
<dbReference type="Proteomes" id="UP000087171">
    <property type="component" value="Chromosome Ca1"/>
</dbReference>
<sequence length="179" mass="19476">MAMKASLLLIISMFMISSSLSYAIKFNVGGKYGWSLKPSSDYSPWAQKNRFLVNDTLFFKYNKGSDSVLLVNKQEYDSCNTKNPITKMDGGDSIFTLDKSGPFFFISGNVENCEHGQKLIVVVISPNHHKKQQGPSSSPSAVAPVYSPAPSPAHSGSTRISGYVCFSVVVALLLGTFAF</sequence>
<dbReference type="OrthoDB" id="2015640at2759"/>
<dbReference type="GO" id="GO:0009055">
    <property type="term" value="F:electron transfer activity"/>
    <property type="evidence" value="ECO:0007669"/>
    <property type="project" value="InterPro"/>
</dbReference>
<evidence type="ECO:0000313" key="13">
    <source>
        <dbReference type="Proteomes" id="UP000087171"/>
    </source>
</evidence>
<keyword evidence="4 11" id="KW-0732">Signal</keyword>
<feature type="signal peptide" evidence="11">
    <location>
        <begin position="1"/>
        <end position="23"/>
    </location>
</feature>
<proteinExistence type="inferred from homology"/>
<dbReference type="GO" id="GO:0005886">
    <property type="term" value="C:plasma membrane"/>
    <property type="evidence" value="ECO:0007669"/>
    <property type="project" value="UniProtKB-SubCell"/>
</dbReference>
<reference evidence="13" key="1">
    <citation type="journal article" date="2013" name="Nat. Biotechnol.">
        <title>Draft genome sequence of chickpea (Cicer arietinum) provides a resource for trait improvement.</title>
        <authorList>
            <person name="Varshney R.K."/>
            <person name="Song C."/>
            <person name="Saxena R.K."/>
            <person name="Azam S."/>
            <person name="Yu S."/>
            <person name="Sharpe A.G."/>
            <person name="Cannon S."/>
            <person name="Baek J."/>
            <person name="Rosen B.D."/>
            <person name="Tar'an B."/>
            <person name="Millan T."/>
            <person name="Zhang X."/>
            <person name="Ramsay L.D."/>
            <person name="Iwata A."/>
            <person name="Wang Y."/>
            <person name="Nelson W."/>
            <person name="Farmer A.D."/>
            <person name="Gaur P.M."/>
            <person name="Soderlund C."/>
            <person name="Penmetsa R.V."/>
            <person name="Xu C."/>
            <person name="Bharti A.K."/>
            <person name="He W."/>
            <person name="Winter P."/>
            <person name="Zhao S."/>
            <person name="Hane J.K."/>
            <person name="Carrasquilla-Garcia N."/>
            <person name="Condie J.A."/>
            <person name="Upadhyaya H.D."/>
            <person name="Luo M.C."/>
            <person name="Thudi M."/>
            <person name="Gowda C.L."/>
            <person name="Singh N.P."/>
            <person name="Lichtenzveig J."/>
            <person name="Gali K.K."/>
            <person name="Rubio J."/>
            <person name="Nadarajan N."/>
            <person name="Dolezel J."/>
            <person name="Bansal K.C."/>
            <person name="Xu X."/>
            <person name="Edwards D."/>
            <person name="Zhang G."/>
            <person name="Kahl G."/>
            <person name="Gil J."/>
            <person name="Singh K.B."/>
            <person name="Datta S.K."/>
            <person name="Jackson S.A."/>
            <person name="Wang J."/>
            <person name="Cook D.R."/>
        </authorList>
    </citation>
    <scope>NUCLEOTIDE SEQUENCE [LARGE SCALE GENOMIC DNA]</scope>
    <source>
        <strain evidence="13">cv. CDC Frontier</strain>
    </source>
</reference>
<evidence type="ECO:0000256" key="2">
    <source>
        <dbReference type="ARBA" id="ARBA00022475"/>
    </source>
</evidence>
<dbReference type="InterPro" id="IPR039391">
    <property type="entry name" value="Phytocyanin-like"/>
</dbReference>
<dbReference type="FunFam" id="2.60.40.420:FF:000010">
    <property type="entry name" value="Early nodulin-like protein 1"/>
    <property type="match status" value="1"/>
</dbReference>
<reference evidence="14" key="2">
    <citation type="submission" date="2025-08" db="UniProtKB">
        <authorList>
            <consortium name="RefSeq"/>
        </authorList>
    </citation>
    <scope>IDENTIFICATION</scope>
    <source>
        <tissue evidence="14">Etiolated seedlings</tissue>
    </source>
</reference>
<evidence type="ECO:0000256" key="4">
    <source>
        <dbReference type="ARBA" id="ARBA00022729"/>
    </source>
</evidence>
<dbReference type="PANTHER" id="PTHR33021">
    <property type="entry name" value="BLUE COPPER PROTEIN"/>
    <property type="match status" value="1"/>
</dbReference>
<name>A0A1S2XCN9_CICAR</name>
<dbReference type="PaxDb" id="3827-XP_004487271.1"/>
<protein>
    <submittedName>
        <fullName evidence="14">Early nodulin-like protein 2</fullName>
    </submittedName>
</protein>
<dbReference type="InterPro" id="IPR003245">
    <property type="entry name" value="Phytocyanin_dom"/>
</dbReference>